<dbReference type="AlphaFoldDB" id="A0A0B2W2B5"/>
<dbReference type="InterPro" id="IPR036291">
    <property type="entry name" value="NAD(P)-bd_dom_sf"/>
</dbReference>
<evidence type="ECO:0000313" key="8">
    <source>
        <dbReference type="EMBL" id="KHN87310.1"/>
    </source>
</evidence>
<gene>
    <name evidence="8" type="primary">Tdh</name>
    <name evidence="8" type="ORF">Tcan_05332</name>
</gene>
<name>A0A0B2W2B5_TOXCA</name>
<comment type="caution">
    <text evidence="8">The sequence shown here is derived from an EMBL/GenBank/DDBJ whole genome shotgun (WGS) entry which is preliminary data.</text>
</comment>
<dbReference type="STRING" id="6265.A0A0B2W2B5"/>
<sequence length="393" mass="43707">MPRGVMEYSSVEDAQNAMKKSLVRIGSAINRIKTASVGGTNAIQQMSIATARPDPMARYKKLADSTTKKPRILITGSMGQLGRGLAKAYRYMYGRDSVLMTDIVKAPLDGSVEPFRYLNILDQNALEETVVNAHIDTIVHFSALLSAVGENNVPLALAVNGKGVENVLEVGRRYNLQVFIPSTIGAFGPTSPLKLTPDICIQRPRTIYGVTKVYAELLGEYYNDKFGLDFRCLRYPGIISATMPGGGTTDYAVQAFYDALMYGKHKCYLKPDTRLPMMYDTDCTGSTVFFLSTPAEKLKQRTYNVTGFSLTPEELTEAIRKVMPSFQIEYEICPIRQKIAESWPDRFDDTNAKKDWDWAPEYDLNATVEIMFELVSKQLAEQNKSGSPKAAAM</sequence>
<dbReference type="OMA" id="HWHASPR"/>
<organism evidence="8 9">
    <name type="scientific">Toxocara canis</name>
    <name type="common">Canine roundworm</name>
    <dbReference type="NCBI Taxonomy" id="6265"/>
    <lineage>
        <taxon>Eukaryota</taxon>
        <taxon>Metazoa</taxon>
        <taxon>Ecdysozoa</taxon>
        <taxon>Nematoda</taxon>
        <taxon>Chromadorea</taxon>
        <taxon>Rhabditida</taxon>
        <taxon>Spirurina</taxon>
        <taxon>Ascaridomorpha</taxon>
        <taxon>Ascaridoidea</taxon>
        <taxon>Toxocaridae</taxon>
        <taxon>Toxocara</taxon>
    </lineage>
</organism>
<dbReference type="SUPFAM" id="SSF51735">
    <property type="entry name" value="NAD(P)-binding Rossmann-fold domains"/>
    <property type="match status" value="1"/>
</dbReference>
<dbReference type="EMBL" id="JPKZ01000439">
    <property type="protein sequence ID" value="KHN87310.1"/>
    <property type="molecule type" value="Genomic_DNA"/>
</dbReference>
<dbReference type="EC" id="1.1.1.103" evidence="5"/>
<dbReference type="PANTHER" id="PTHR42687:SF1">
    <property type="entry name" value="L-THREONINE 3-DEHYDROGENASE, MITOCHONDRIAL"/>
    <property type="match status" value="1"/>
</dbReference>
<comment type="similarity">
    <text evidence="1">Belongs to the NAD(P)-dependent epimerase/dehydratase family.</text>
</comment>
<dbReference type="InterPro" id="IPR001509">
    <property type="entry name" value="Epimerase_deHydtase"/>
</dbReference>
<dbReference type="GO" id="GO:0008743">
    <property type="term" value="F:L-threonine 3-dehydrogenase activity"/>
    <property type="evidence" value="ECO:0007669"/>
    <property type="project" value="UniProtKB-EC"/>
</dbReference>
<dbReference type="Gene3D" id="3.40.50.720">
    <property type="entry name" value="NAD(P)-binding Rossmann-like Domain"/>
    <property type="match status" value="1"/>
</dbReference>
<dbReference type="Proteomes" id="UP000031036">
    <property type="component" value="Unassembled WGS sequence"/>
</dbReference>
<evidence type="ECO:0000256" key="4">
    <source>
        <dbReference type="ARBA" id="ARBA00060557"/>
    </source>
</evidence>
<dbReference type="GO" id="GO:0006567">
    <property type="term" value="P:L-threonine catabolic process"/>
    <property type="evidence" value="ECO:0007669"/>
    <property type="project" value="TreeGrafter"/>
</dbReference>
<evidence type="ECO:0000256" key="3">
    <source>
        <dbReference type="ARBA" id="ARBA00059023"/>
    </source>
</evidence>
<keyword evidence="9" id="KW-1185">Reference proteome</keyword>
<dbReference type="Pfam" id="PF01370">
    <property type="entry name" value="Epimerase"/>
    <property type="match status" value="1"/>
</dbReference>
<evidence type="ECO:0000256" key="2">
    <source>
        <dbReference type="ARBA" id="ARBA00050613"/>
    </source>
</evidence>
<evidence type="ECO:0000256" key="6">
    <source>
        <dbReference type="ARBA" id="ARBA00069940"/>
    </source>
</evidence>
<proteinExistence type="inferred from homology"/>
<dbReference type="PANTHER" id="PTHR42687">
    <property type="entry name" value="L-THREONINE 3-DEHYDROGENASE"/>
    <property type="match status" value="1"/>
</dbReference>
<comment type="function">
    <text evidence="3">Catalyzes the NAD(+)-dependent oxidation of L-threonine to 2-amino-3-ketobutyrate, mediating L-threonine catabolism.</text>
</comment>
<comment type="catalytic activity">
    <reaction evidence="2">
        <text>L-threonine + NAD(+) = (2S)-2-amino-3-oxobutanoate + NADH + H(+)</text>
        <dbReference type="Rhea" id="RHEA:13161"/>
        <dbReference type="ChEBI" id="CHEBI:15378"/>
        <dbReference type="ChEBI" id="CHEBI:57540"/>
        <dbReference type="ChEBI" id="CHEBI:57926"/>
        <dbReference type="ChEBI" id="CHEBI:57945"/>
        <dbReference type="ChEBI" id="CHEBI:78948"/>
        <dbReference type="EC" id="1.1.1.103"/>
    </reaction>
</comment>
<dbReference type="FunFam" id="3.40.50.720:FF:000077">
    <property type="entry name" value="L-threonine 3-dehydrogenase, mitochondrial"/>
    <property type="match status" value="1"/>
</dbReference>
<dbReference type="OrthoDB" id="10058185at2759"/>
<feature type="domain" description="NAD-dependent epimerase/dehydratase" evidence="7">
    <location>
        <begin position="72"/>
        <end position="305"/>
    </location>
</feature>
<evidence type="ECO:0000256" key="1">
    <source>
        <dbReference type="ARBA" id="ARBA00007637"/>
    </source>
</evidence>
<reference evidence="8 9" key="1">
    <citation type="submission" date="2014-11" db="EMBL/GenBank/DDBJ databases">
        <title>Genetic blueprint of the zoonotic pathogen Toxocara canis.</title>
        <authorList>
            <person name="Zhu X.-Q."/>
            <person name="Korhonen P.K."/>
            <person name="Cai H."/>
            <person name="Young N.D."/>
            <person name="Nejsum P."/>
            <person name="von Samson-Himmelstjerna G."/>
            <person name="Boag P.R."/>
            <person name="Tan P."/>
            <person name="Li Q."/>
            <person name="Min J."/>
            <person name="Yang Y."/>
            <person name="Wang X."/>
            <person name="Fang X."/>
            <person name="Hall R.S."/>
            <person name="Hofmann A."/>
            <person name="Sternberg P.W."/>
            <person name="Jex A.R."/>
            <person name="Gasser R.B."/>
        </authorList>
    </citation>
    <scope>NUCLEOTIDE SEQUENCE [LARGE SCALE GENOMIC DNA]</scope>
    <source>
        <strain evidence="8">PN_DK_2014</strain>
    </source>
</reference>
<evidence type="ECO:0000259" key="7">
    <source>
        <dbReference type="Pfam" id="PF01370"/>
    </source>
</evidence>
<comment type="pathway">
    <text evidence="4">Amino-acid degradation; L-threonine degradation via oxydo-reductase pathway; glycine from L-threonine: step 1/2.</text>
</comment>
<evidence type="ECO:0000256" key="5">
    <source>
        <dbReference type="ARBA" id="ARBA00066604"/>
    </source>
</evidence>
<dbReference type="InterPro" id="IPR051225">
    <property type="entry name" value="NAD(P)_epim/dehydratase"/>
</dbReference>
<evidence type="ECO:0000313" key="9">
    <source>
        <dbReference type="Proteomes" id="UP000031036"/>
    </source>
</evidence>
<protein>
    <recommendedName>
        <fullName evidence="6">L-threonine 3-dehydrogenase, mitochondrial</fullName>
        <ecNumber evidence="5">1.1.1.103</ecNumber>
    </recommendedName>
</protein>
<accession>A0A0B2W2B5</accession>